<feature type="region of interest" description="Disordered" evidence="1">
    <location>
        <begin position="151"/>
        <end position="170"/>
    </location>
</feature>
<evidence type="ECO:0008006" key="5">
    <source>
        <dbReference type="Google" id="ProtNLM"/>
    </source>
</evidence>
<keyword evidence="2" id="KW-0812">Transmembrane</keyword>
<dbReference type="KEGG" id="rta:Rta_27010"/>
<feature type="transmembrane region" description="Helical" evidence="2">
    <location>
        <begin position="47"/>
        <end position="65"/>
    </location>
</feature>
<evidence type="ECO:0000256" key="2">
    <source>
        <dbReference type="SAM" id="Phobius"/>
    </source>
</evidence>
<sequence length="170" mass="17961">MNERDRDQMNNEKPAAKAGVGAAVGGVAGGVAGGAATGALAGGLTGPAGAVIGAAVGAVVGAVTGRRAKVDHSAEDTYWRDNYSSRPYVKSGASYDEYSPAYRYGAQSYEKYPDRNFDDVESDLSRDWGTARGTSSMEWDHARHASRDAWHRLSDSAERAMPGDSDRDGR</sequence>
<dbReference type="Proteomes" id="UP000008385">
    <property type="component" value="Chromosome"/>
</dbReference>
<dbReference type="AlphaFoldDB" id="F5Y4F6"/>
<keyword evidence="4" id="KW-1185">Reference proteome</keyword>
<evidence type="ECO:0000313" key="3">
    <source>
        <dbReference type="EMBL" id="AEG93803.1"/>
    </source>
</evidence>
<dbReference type="STRING" id="365046.Rta_27010"/>
<dbReference type="eggNOG" id="COG3861">
    <property type="taxonomic scope" value="Bacteria"/>
</dbReference>
<keyword evidence="2" id="KW-1133">Transmembrane helix</keyword>
<feature type="transmembrane region" description="Helical" evidence="2">
    <location>
        <begin position="20"/>
        <end position="41"/>
    </location>
</feature>
<organism evidence="3 4">
    <name type="scientific">Ramlibacter tataouinensis (strain ATCC BAA-407 / DSM 14655 / LMG 21543 / TTB310)</name>
    <dbReference type="NCBI Taxonomy" id="365046"/>
    <lineage>
        <taxon>Bacteria</taxon>
        <taxon>Pseudomonadati</taxon>
        <taxon>Pseudomonadota</taxon>
        <taxon>Betaproteobacteria</taxon>
        <taxon>Burkholderiales</taxon>
        <taxon>Comamonadaceae</taxon>
        <taxon>Ramlibacter</taxon>
    </lineage>
</organism>
<gene>
    <name evidence="3" type="ordered locus">Rta_27010</name>
</gene>
<accession>F5Y4F6</accession>
<protein>
    <recommendedName>
        <fullName evidence="5">Glycine zipper domain-containing protein</fullName>
    </recommendedName>
</protein>
<dbReference type="OrthoDB" id="282393at2"/>
<evidence type="ECO:0000256" key="1">
    <source>
        <dbReference type="SAM" id="MobiDB-lite"/>
    </source>
</evidence>
<reference evidence="3 4" key="2">
    <citation type="journal article" date="2011" name="PLoS ONE">
        <title>The Cyst-Dividing Bacterium Ramlibacter tataouinensis TTB310 Genome Reveals a Well-Stocked Toolbox for Adaptation to a Desert Environment.</title>
        <authorList>
            <person name="De Luca G."/>
            <person name="Barakat M."/>
            <person name="Ortet P."/>
            <person name="Fochesato S."/>
            <person name="Jourlin-Castelli C."/>
            <person name="Ansaldi M."/>
            <person name="Py B."/>
            <person name="Fichant G."/>
            <person name="Coutinho P.M."/>
            <person name="Voulhoux R."/>
            <person name="Bastien O."/>
            <person name="Marechal E."/>
            <person name="Henrissat B."/>
            <person name="Quentin Y."/>
            <person name="Noirot P."/>
            <person name="Filloux A."/>
            <person name="Mejean V."/>
            <person name="Dubow M.S."/>
            <person name="Barras F."/>
            <person name="Barbe V."/>
            <person name="Weissenbach J."/>
            <person name="Mihalcescu I."/>
            <person name="Vermeglio A."/>
            <person name="Achouak W."/>
            <person name="Heulin T."/>
        </authorList>
    </citation>
    <scope>NUCLEOTIDE SEQUENCE [LARGE SCALE GENOMIC DNA]</scope>
    <source>
        <strain evidence="4">ATCC BAA-407 / DSM 14655 / LMG 21543 / TTB310</strain>
    </source>
</reference>
<reference evidence="4" key="1">
    <citation type="submission" date="2006-01" db="EMBL/GenBank/DDBJ databases">
        <title>Genome of the cyst-dividing bacterium Ramlibacter tataouinensis.</title>
        <authorList>
            <person name="Barakat M."/>
            <person name="Ortet P."/>
            <person name="De Luca G."/>
            <person name="Jourlin-Castelli C."/>
            <person name="Ansaldi M."/>
            <person name="Py B."/>
            <person name="Fichant G."/>
            <person name="Coutinho P."/>
            <person name="Voulhoux R."/>
            <person name="Bastien O."/>
            <person name="Roy S."/>
            <person name="Marechal E."/>
            <person name="Henrissat B."/>
            <person name="Quentin Y."/>
            <person name="Noirot P."/>
            <person name="Filloux A."/>
            <person name="Mejean V."/>
            <person name="DuBow M."/>
            <person name="Barras F."/>
            <person name="Heulin T."/>
        </authorList>
    </citation>
    <scope>NUCLEOTIDE SEQUENCE [LARGE SCALE GENOMIC DNA]</scope>
    <source>
        <strain evidence="4">ATCC BAA-407 / DSM 14655 / LMG 21543 / TTB310</strain>
    </source>
</reference>
<dbReference type="PATRIC" id="fig|365046.3.peg.2761"/>
<name>F5Y4F6_RAMTT</name>
<feature type="region of interest" description="Disordered" evidence="1">
    <location>
        <begin position="120"/>
        <end position="141"/>
    </location>
</feature>
<keyword evidence="2" id="KW-0472">Membrane</keyword>
<dbReference type="HOGENOM" id="CLU_107151_0_0_4"/>
<proteinExistence type="predicted"/>
<evidence type="ECO:0000313" key="4">
    <source>
        <dbReference type="Proteomes" id="UP000008385"/>
    </source>
</evidence>
<dbReference type="EMBL" id="CP000245">
    <property type="protein sequence ID" value="AEG93803.1"/>
    <property type="molecule type" value="Genomic_DNA"/>
</dbReference>